<name>S6EWW9_LACLL</name>
<proteinExistence type="predicted"/>
<protein>
    <recommendedName>
        <fullName evidence="3">Sce7726 family protein</fullName>
    </recommendedName>
</protein>
<dbReference type="Proteomes" id="UP000015361">
    <property type="component" value="Unassembled WGS sequence"/>
</dbReference>
<dbReference type="EMBL" id="CBLU010000024">
    <property type="protein sequence ID" value="CDG05680.1"/>
    <property type="molecule type" value="Genomic_DNA"/>
</dbReference>
<dbReference type="RefSeq" id="WP_021723223.1">
    <property type="nucleotide sequence ID" value="NZ_CBLU010000024.1"/>
</dbReference>
<dbReference type="NCBIfam" id="NF033832">
    <property type="entry name" value="sce7726_fam"/>
    <property type="match status" value="1"/>
</dbReference>
<evidence type="ECO:0000313" key="2">
    <source>
        <dbReference type="Proteomes" id="UP000015361"/>
    </source>
</evidence>
<evidence type="ECO:0008006" key="3">
    <source>
        <dbReference type="Google" id="ProtNLM"/>
    </source>
</evidence>
<evidence type="ECO:0000313" key="1">
    <source>
        <dbReference type="EMBL" id="CDG05680.1"/>
    </source>
</evidence>
<gene>
    <name evidence="1" type="primary">SmalDRAFT_4030</name>
    <name evidence="1" type="ORF">O9U_07530</name>
</gene>
<comment type="caution">
    <text evidence="1">The sequence shown here is derived from an EMBL/GenBank/DDBJ whole genome shotgun (WGS) entry which is preliminary data.</text>
</comment>
<dbReference type="InterPro" id="IPR047729">
    <property type="entry name" value="Sce7726-like"/>
</dbReference>
<sequence length="203" mass="23720">MILDDKQIREILIKRLTTYNNCVIHEEVTVPCGKARADVVASNGHLIGYEIKSDVDSLYRLPSQIEEYDKAFEQNYIVVGEKFQDKVFDLVPNYWGIIVIKVSDEEGKGKLFFARKAKLNPKQSFRELIDFLSSNEIKYMVKETKGIYEDFTRTQIQGMVKWRLVQELEETLSKKKQLIFKKVVREVFKGKNVKEVYKNGLLL</sequence>
<dbReference type="AlphaFoldDB" id="S6EWW9"/>
<accession>S6EWW9</accession>
<organism evidence="1 2">
    <name type="scientific">Lactococcus lactis subsp. lactis A12</name>
    <dbReference type="NCBI Taxonomy" id="1137134"/>
    <lineage>
        <taxon>Bacteria</taxon>
        <taxon>Bacillati</taxon>
        <taxon>Bacillota</taxon>
        <taxon>Bacilli</taxon>
        <taxon>Lactobacillales</taxon>
        <taxon>Streptococcaceae</taxon>
        <taxon>Lactococcus</taxon>
    </lineage>
</organism>
<reference evidence="1 2" key="1">
    <citation type="journal article" date="2013" name="Appl. Environ. Microbiol.">
        <title>The Carbohydrate Metabolism Signature of Lactococcus lactis Strain A12 Reveals Its Sourdough Ecosystem Origin.</title>
        <authorList>
            <person name="Passerini D."/>
            <person name="Coddeville M."/>
            <person name="Le Bourgeois P."/>
            <person name="Loubiere P."/>
            <person name="Ritzenthaler P."/>
            <person name="Fontagne-Faucher C."/>
            <person name="Daveran-Mingot M.L."/>
            <person name="Cocaign-Bousquet M."/>
        </authorList>
    </citation>
    <scope>NUCLEOTIDE SEQUENCE [LARGE SCALE GENOMIC DNA]</scope>
    <source>
        <strain evidence="1 2">A12</strain>
    </source>
</reference>